<keyword evidence="4" id="KW-0560">Oxidoreductase</keyword>
<dbReference type="GO" id="GO:0050446">
    <property type="term" value="F:azobenzene reductase (NADP+) activity"/>
    <property type="evidence" value="ECO:0007669"/>
    <property type="project" value="UniProtKB-EC"/>
</dbReference>
<evidence type="ECO:0000313" key="4">
    <source>
        <dbReference type="EMBL" id="STX52013.1"/>
    </source>
</evidence>
<dbReference type="EC" id="1.7.1.6" evidence="4"/>
<evidence type="ECO:0000313" key="5">
    <source>
        <dbReference type="Proteomes" id="UP000254794"/>
    </source>
</evidence>
<dbReference type="GO" id="GO:0010181">
    <property type="term" value="F:FMN binding"/>
    <property type="evidence" value="ECO:0007669"/>
    <property type="project" value="TreeGrafter"/>
</dbReference>
<keyword evidence="2" id="KW-0288">FMN</keyword>
<dbReference type="InterPro" id="IPR050712">
    <property type="entry name" value="NAD(P)H-dep_reductase"/>
</dbReference>
<dbReference type="AlphaFoldDB" id="A0A378JNZ8"/>
<evidence type="ECO:0000259" key="3">
    <source>
        <dbReference type="Pfam" id="PF03358"/>
    </source>
</evidence>
<dbReference type="InterPro" id="IPR005025">
    <property type="entry name" value="FMN_Rdtase-like_dom"/>
</dbReference>
<feature type="domain" description="NADPH-dependent FMN reductase-like" evidence="3">
    <location>
        <begin position="5"/>
        <end position="150"/>
    </location>
</feature>
<dbReference type="Proteomes" id="UP000254794">
    <property type="component" value="Unassembled WGS sequence"/>
</dbReference>
<organism evidence="4 5">
    <name type="scientific">Legionella busanensis</name>
    <dbReference type="NCBI Taxonomy" id="190655"/>
    <lineage>
        <taxon>Bacteria</taxon>
        <taxon>Pseudomonadati</taxon>
        <taxon>Pseudomonadota</taxon>
        <taxon>Gammaproteobacteria</taxon>
        <taxon>Legionellales</taxon>
        <taxon>Legionellaceae</taxon>
        <taxon>Legionella</taxon>
    </lineage>
</organism>
<dbReference type="PANTHER" id="PTHR30543:SF21">
    <property type="entry name" value="NAD(P)H-DEPENDENT FMN REDUCTASE LOT6"/>
    <property type="match status" value="1"/>
</dbReference>
<dbReference type="Gene3D" id="3.40.50.360">
    <property type="match status" value="1"/>
</dbReference>
<evidence type="ECO:0000256" key="1">
    <source>
        <dbReference type="ARBA" id="ARBA00001917"/>
    </source>
</evidence>
<name>A0A378JNZ8_9GAMM</name>
<dbReference type="RefSeq" id="WP_278043113.1">
    <property type="nucleotide sequence ID" value="NZ_UGOD01000001.1"/>
</dbReference>
<dbReference type="EMBL" id="UGOD01000001">
    <property type="protein sequence ID" value="STX52013.1"/>
    <property type="molecule type" value="Genomic_DNA"/>
</dbReference>
<sequence>MTIYNIGVIVGSIRKDSWNRKLANVLISLAPQSLNLKLIEIDKLSLFNQDEESNPPESWVEFKNQVKKVDGVLFVTPEYNRSIPGVLKNAIDIASRPYGQSVWDGKPGAVISTSPGALGAFGANQHLRQCFVFLNIPCMQQPEVYIGNVTKLFDDQDNLTNENTKDFLTTFINTYAKWVEANVKH</sequence>
<protein>
    <submittedName>
        <fullName evidence="4">Chromate reductase, Class I, flavoprotein</fullName>
        <ecNumber evidence="4">1.7.1.6</ecNumber>
    </submittedName>
</protein>
<dbReference type="Pfam" id="PF03358">
    <property type="entry name" value="FMN_red"/>
    <property type="match status" value="1"/>
</dbReference>
<accession>A0A378JNZ8</accession>
<proteinExistence type="predicted"/>
<keyword evidence="5" id="KW-1185">Reference proteome</keyword>
<keyword evidence="2" id="KW-0285">Flavoprotein</keyword>
<dbReference type="GO" id="GO:0005829">
    <property type="term" value="C:cytosol"/>
    <property type="evidence" value="ECO:0007669"/>
    <property type="project" value="TreeGrafter"/>
</dbReference>
<evidence type="ECO:0000256" key="2">
    <source>
        <dbReference type="ARBA" id="ARBA00022643"/>
    </source>
</evidence>
<reference evidence="4 5" key="1">
    <citation type="submission" date="2018-06" db="EMBL/GenBank/DDBJ databases">
        <authorList>
            <consortium name="Pathogen Informatics"/>
            <person name="Doyle S."/>
        </authorList>
    </citation>
    <scope>NUCLEOTIDE SEQUENCE [LARGE SCALE GENOMIC DNA]</scope>
    <source>
        <strain evidence="4 5">NCTC13316</strain>
    </source>
</reference>
<dbReference type="PANTHER" id="PTHR30543">
    <property type="entry name" value="CHROMATE REDUCTASE"/>
    <property type="match status" value="1"/>
</dbReference>
<dbReference type="InterPro" id="IPR029039">
    <property type="entry name" value="Flavoprotein-like_sf"/>
</dbReference>
<dbReference type="SUPFAM" id="SSF52218">
    <property type="entry name" value="Flavoproteins"/>
    <property type="match status" value="1"/>
</dbReference>
<gene>
    <name evidence="4" type="primary">yieF</name>
    <name evidence="4" type="ORF">NCTC13316_02116</name>
</gene>
<comment type="cofactor">
    <cofactor evidence="1">
        <name>FMN</name>
        <dbReference type="ChEBI" id="CHEBI:58210"/>
    </cofactor>
</comment>